<protein>
    <recommendedName>
        <fullName evidence="2">Zinc finger CHC2-type domain-containing protein</fullName>
    </recommendedName>
</protein>
<dbReference type="InterPro" id="IPR002694">
    <property type="entry name" value="Znf_CHC2"/>
</dbReference>
<reference evidence="3 4" key="1">
    <citation type="submission" date="2014-12" db="EMBL/GenBank/DDBJ databases">
        <title>Draft genome sequences of 29 type strains of Enterococci.</title>
        <authorList>
            <person name="Zhong Z."/>
            <person name="Sun Z."/>
            <person name="Liu W."/>
            <person name="Zhang W."/>
            <person name="Zhang H."/>
        </authorList>
    </citation>
    <scope>NUCLEOTIDE SEQUENCE [LARGE SCALE GENOMIC DNA]</scope>
    <source>
        <strain evidence="3 4">DSM 22802</strain>
    </source>
</reference>
<evidence type="ECO:0000259" key="2">
    <source>
        <dbReference type="SMART" id="SM00400"/>
    </source>
</evidence>
<gene>
    <name evidence="3" type="ORF">RV00_GL000555</name>
</gene>
<dbReference type="STRING" id="319970.RV00_GL000555"/>
<evidence type="ECO:0000313" key="4">
    <source>
        <dbReference type="Proteomes" id="UP000183700"/>
    </source>
</evidence>
<dbReference type="Pfam" id="PF01807">
    <property type="entry name" value="Zn_ribbon_DnaG"/>
    <property type="match status" value="1"/>
</dbReference>
<dbReference type="GO" id="GO:0003677">
    <property type="term" value="F:DNA binding"/>
    <property type="evidence" value="ECO:0007669"/>
    <property type="project" value="InterPro"/>
</dbReference>
<dbReference type="RefSeq" id="WP_071862925.1">
    <property type="nucleotide sequence ID" value="NZ_JBHLVS010000016.1"/>
</dbReference>
<dbReference type="Proteomes" id="UP000183700">
    <property type="component" value="Unassembled WGS sequence"/>
</dbReference>
<feature type="domain" description="Zinc finger CHC2-type" evidence="2">
    <location>
        <begin position="48"/>
        <end position="91"/>
    </location>
</feature>
<dbReference type="GO" id="GO:0006260">
    <property type="term" value="P:DNA replication"/>
    <property type="evidence" value="ECO:0007669"/>
    <property type="project" value="InterPro"/>
</dbReference>
<proteinExistence type="predicted"/>
<comment type="caution">
    <text evidence="3">The sequence shown here is derived from an EMBL/GenBank/DDBJ whole genome shotgun (WGS) entry which is preliminary data.</text>
</comment>
<dbReference type="GO" id="GO:0003899">
    <property type="term" value="F:DNA-directed RNA polymerase activity"/>
    <property type="evidence" value="ECO:0007669"/>
    <property type="project" value="InterPro"/>
</dbReference>
<dbReference type="CDD" id="cd00188">
    <property type="entry name" value="TOPRIM"/>
    <property type="match status" value="1"/>
</dbReference>
<dbReference type="Pfam" id="PF13155">
    <property type="entry name" value="Toprim_2"/>
    <property type="match status" value="1"/>
</dbReference>
<dbReference type="Gene3D" id="3.40.1360.10">
    <property type="match status" value="1"/>
</dbReference>
<dbReference type="SUPFAM" id="SSF57783">
    <property type="entry name" value="Zinc beta-ribbon"/>
    <property type="match status" value="1"/>
</dbReference>
<accession>A0A1L8SSP4</accession>
<feature type="compositionally biased region" description="Basic and acidic residues" evidence="1">
    <location>
        <begin position="375"/>
        <end position="386"/>
    </location>
</feature>
<dbReference type="EMBL" id="JXKM01000010">
    <property type="protein sequence ID" value="OJG35005.1"/>
    <property type="molecule type" value="Genomic_DNA"/>
</dbReference>
<keyword evidence="4" id="KW-1185">Reference proteome</keyword>
<dbReference type="OrthoDB" id="9803716at2"/>
<dbReference type="AlphaFoldDB" id="A0A1L8SSP4"/>
<evidence type="ECO:0000256" key="1">
    <source>
        <dbReference type="SAM" id="MobiDB-lite"/>
    </source>
</evidence>
<dbReference type="Gene3D" id="3.90.580.10">
    <property type="entry name" value="Zinc finger, CHC2-type domain"/>
    <property type="match status" value="1"/>
</dbReference>
<name>A0A1L8SSP4_9ENTE</name>
<evidence type="ECO:0000313" key="3">
    <source>
        <dbReference type="EMBL" id="OJG35005.1"/>
    </source>
</evidence>
<dbReference type="GO" id="GO:0008270">
    <property type="term" value="F:zinc ion binding"/>
    <property type="evidence" value="ECO:0007669"/>
    <property type="project" value="InterPro"/>
</dbReference>
<organism evidence="3 4">
    <name type="scientific">Enterococcus devriesei</name>
    <dbReference type="NCBI Taxonomy" id="319970"/>
    <lineage>
        <taxon>Bacteria</taxon>
        <taxon>Bacillati</taxon>
        <taxon>Bacillota</taxon>
        <taxon>Bacilli</taxon>
        <taxon>Lactobacillales</taxon>
        <taxon>Enterococcaceae</taxon>
        <taxon>Enterococcus</taxon>
    </lineage>
</organism>
<dbReference type="SMART" id="SM00400">
    <property type="entry name" value="ZnF_CHCC"/>
    <property type="match status" value="1"/>
</dbReference>
<dbReference type="InterPro" id="IPR036977">
    <property type="entry name" value="DNA_primase_Znf_CHC2"/>
</dbReference>
<feature type="region of interest" description="Disordered" evidence="1">
    <location>
        <begin position="361"/>
        <end position="392"/>
    </location>
</feature>
<sequence length="392" mass="44734">MKKNQIMRSHAEREKLFAEAKGKNIVDVATSLGMGLVRQGRNYCWDQHDSFMIDTKKNFFYWNSQGFGGDPIKLVETIKECSFKEAVNYLTGTDIAAAKIENSPQKPFSYFLKDHKTFSTGRKYLTEERLLSNETIDQFLSAGALAQATYRDFKTNKIQPVIVFKSMDQENRIKGMTVQGVWEQKGEERPYLKRTHGDGFSGFIMKVGQPPKANELSEERPLKVIAFEGPIDLMSYYELFKNTIDHAILVSMNGLRKGTISKCIVNQLGIEMKEADKPDFLDDLSKKSKPNKLIQIVLAVDNDRAGKNFISAFGVQSFEVTPQVPALLEGETKSDWNQVLQRIKKPEEKIFNARIKQAVTANREKKKPRINRTVPRGETESTERITRSVRMK</sequence>